<dbReference type="Proteomes" id="UP000515703">
    <property type="component" value="Chromosome"/>
</dbReference>
<evidence type="ECO:0000259" key="5">
    <source>
        <dbReference type="PROSITE" id="PS50042"/>
    </source>
</evidence>
<dbReference type="KEGG" id="acht:bsdcttw_22670"/>
<evidence type="ECO:0000256" key="1">
    <source>
        <dbReference type="ARBA" id="ARBA00023015"/>
    </source>
</evidence>
<evidence type="ECO:0000256" key="4">
    <source>
        <dbReference type="SAM" id="Phobius"/>
    </source>
</evidence>
<accession>A0A7I8DSG7</accession>
<feature type="domain" description="Cyclic nucleotide-binding" evidence="5">
    <location>
        <begin position="13"/>
        <end position="111"/>
    </location>
</feature>
<reference evidence="7 8" key="1">
    <citation type="submission" date="2020-08" db="EMBL/GenBank/DDBJ databases">
        <title>Draft genome sequencing of an Anaerocolumna strain isolated from anoxic soil subjected to BSD treatment.</title>
        <authorList>
            <person name="Uek A."/>
            <person name="Tonouchi A."/>
        </authorList>
    </citation>
    <scope>NUCLEOTIDE SEQUENCE [LARGE SCALE GENOMIC DNA]</scope>
    <source>
        <strain evidence="7 8">CTTW</strain>
    </source>
</reference>
<dbReference type="GO" id="GO:0003677">
    <property type="term" value="F:DNA binding"/>
    <property type="evidence" value="ECO:0007669"/>
    <property type="project" value="UniProtKB-KW"/>
</dbReference>
<reference evidence="7 8" key="2">
    <citation type="submission" date="2020-08" db="EMBL/GenBank/DDBJ databases">
        <authorList>
            <person name="Ueki A."/>
            <person name="Tonouchi A."/>
        </authorList>
    </citation>
    <scope>NUCLEOTIDE SEQUENCE [LARGE SCALE GENOMIC DNA]</scope>
    <source>
        <strain evidence="7 8">CTTW</strain>
    </source>
</reference>
<proteinExistence type="predicted"/>
<dbReference type="PROSITE" id="PS51063">
    <property type="entry name" value="HTH_CRP_2"/>
    <property type="match status" value="1"/>
</dbReference>
<keyword evidence="8" id="KW-1185">Reference proteome</keyword>
<dbReference type="Gene3D" id="2.60.120.10">
    <property type="entry name" value="Jelly Rolls"/>
    <property type="match status" value="1"/>
</dbReference>
<dbReference type="SUPFAM" id="SSF46785">
    <property type="entry name" value="Winged helix' DNA-binding domain"/>
    <property type="match status" value="1"/>
</dbReference>
<keyword evidence="2" id="KW-0238">DNA-binding</keyword>
<dbReference type="GO" id="GO:0006355">
    <property type="term" value="P:regulation of DNA-templated transcription"/>
    <property type="evidence" value="ECO:0007669"/>
    <property type="project" value="InterPro"/>
</dbReference>
<dbReference type="SUPFAM" id="SSF51206">
    <property type="entry name" value="cAMP-binding domain-like"/>
    <property type="match status" value="1"/>
</dbReference>
<dbReference type="Pfam" id="PF00027">
    <property type="entry name" value="cNMP_binding"/>
    <property type="match status" value="1"/>
</dbReference>
<evidence type="ECO:0000313" key="7">
    <source>
        <dbReference type="EMBL" id="BCJ99226.1"/>
    </source>
</evidence>
<evidence type="ECO:0000313" key="8">
    <source>
        <dbReference type="Proteomes" id="UP000515703"/>
    </source>
</evidence>
<dbReference type="InterPro" id="IPR036390">
    <property type="entry name" value="WH_DNA-bd_sf"/>
</dbReference>
<name>A0A7I8DSG7_9FIRM</name>
<gene>
    <name evidence="7" type="ORF">bsdcttw_22670</name>
</gene>
<dbReference type="InterPro" id="IPR000595">
    <property type="entry name" value="cNMP-bd_dom"/>
</dbReference>
<dbReference type="RefSeq" id="WP_185259497.1">
    <property type="nucleotide sequence ID" value="NZ_AP023368.1"/>
</dbReference>
<evidence type="ECO:0000256" key="3">
    <source>
        <dbReference type="ARBA" id="ARBA00023163"/>
    </source>
</evidence>
<organism evidence="7 8">
    <name type="scientific">Anaerocolumna chitinilytica</name>
    <dbReference type="NCBI Taxonomy" id="1727145"/>
    <lineage>
        <taxon>Bacteria</taxon>
        <taxon>Bacillati</taxon>
        <taxon>Bacillota</taxon>
        <taxon>Clostridia</taxon>
        <taxon>Lachnospirales</taxon>
        <taxon>Lachnospiraceae</taxon>
        <taxon>Anaerocolumna</taxon>
    </lineage>
</organism>
<keyword evidence="4" id="KW-0812">Transmembrane</keyword>
<feature type="domain" description="HTH crp-type" evidence="6">
    <location>
        <begin position="154"/>
        <end position="219"/>
    </location>
</feature>
<evidence type="ECO:0000259" key="6">
    <source>
        <dbReference type="PROSITE" id="PS51063"/>
    </source>
</evidence>
<dbReference type="AlphaFoldDB" id="A0A7I8DSG7"/>
<sequence length="219" mass="24797">MLNRDNILSECPLFTGIKQEEFDTMLSCLAARVVEYKKDNYIYMSGSIMSEIGIVLSGSVIIIKEDYWGNRTIISRMSASDMFAESFAFTVGEKLSISVVAAENAEILFIDCKNIINIETSPFVFHTILINNMVRILAGKNVMLMQKIDHLSCRSTRDKLLSYLSAQALEQKSKAFTIPYNRQELADYLCIDRSAMSSELGKLRDEGILTFHKNSFELL</sequence>
<feature type="transmembrane region" description="Helical" evidence="4">
    <location>
        <begin position="41"/>
        <end position="63"/>
    </location>
</feature>
<keyword evidence="1" id="KW-0805">Transcription regulation</keyword>
<evidence type="ECO:0000256" key="2">
    <source>
        <dbReference type="ARBA" id="ARBA00023125"/>
    </source>
</evidence>
<keyword evidence="4" id="KW-0472">Membrane</keyword>
<keyword evidence="3" id="KW-0804">Transcription</keyword>
<dbReference type="InterPro" id="IPR012318">
    <property type="entry name" value="HTH_CRP"/>
</dbReference>
<dbReference type="InterPro" id="IPR014710">
    <property type="entry name" value="RmlC-like_jellyroll"/>
</dbReference>
<dbReference type="PROSITE" id="PS50042">
    <property type="entry name" value="CNMP_BINDING_3"/>
    <property type="match status" value="1"/>
</dbReference>
<dbReference type="InterPro" id="IPR018490">
    <property type="entry name" value="cNMP-bd_dom_sf"/>
</dbReference>
<dbReference type="Pfam" id="PF13545">
    <property type="entry name" value="HTH_Crp_2"/>
    <property type="match status" value="1"/>
</dbReference>
<protein>
    <submittedName>
        <fullName evidence="7">Crp/Fnr family transcriptional regulator</fullName>
    </submittedName>
</protein>
<keyword evidence="4" id="KW-1133">Transmembrane helix</keyword>
<dbReference type="EMBL" id="AP023368">
    <property type="protein sequence ID" value="BCJ99226.1"/>
    <property type="molecule type" value="Genomic_DNA"/>
</dbReference>
<dbReference type="CDD" id="cd00038">
    <property type="entry name" value="CAP_ED"/>
    <property type="match status" value="1"/>
</dbReference>